<evidence type="ECO:0000313" key="11">
    <source>
        <dbReference type="EMBL" id="CAB3360961.1"/>
    </source>
</evidence>
<evidence type="ECO:0000256" key="1">
    <source>
        <dbReference type="ARBA" id="ARBA00001231"/>
    </source>
</evidence>
<organism evidence="11 12">
    <name type="scientific">Cloeon dipterum</name>
    <dbReference type="NCBI Taxonomy" id="197152"/>
    <lineage>
        <taxon>Eukaryota</taxon>
        <taxon>Metazoa</taxon>
        <taxon>Ecdysozoa</taxon>
        <taxon>Arthropoda</taxon>
        <taxon>Hexapoda</taxon>
        <taxon>Insecta</taxon>
        <taxon>Pterygota</taxon>
        <taxon>Palaeoptera</taxon>
        <taxon>Ephemeroptera</taxon>
        <taxon>Pisciforma</taxon>
        <taxon>Baetidae</taxon>
        <taxon>Cloeon</taxon>
    </lineage>
</organism>
<dbReference type="SUPFAM" id="SSF51445">
    <property type="entry name" value="(Trans)glycosidases"/>
    <property type="match status" value="1"/>
</dbReference>
<dbReference type="EMBL" id="CADEPI010000004">
    <property type="protein sequence ID" value="CAB3360961.1"/>
    <property type="molecule type" value="Genomic_DNA"/>
</dbReference>
<gene>
    <name evidence="11" type="ORF">CLODIP_2_CD03366</name>
</gene>
<evidence type="ECO:0000259" key="10">
    <source>
        <dbReference type="Pfam" id="PF14845"/>
    </source>
</evidence>
<dbReference type="Gene3D" id="3.30.379.10">
    <property type="entry name" value="Chitobiase/beta-hexosaminidase domain 2-like"/>
    <property type="match status" value="1"/>
</dbReference>
<keyword evidence="3" id="KW-0732">Signal</keyword>
<dbReference type="PRINTS" id="PR00738">
    <property type="entry name" value="GLHYDRLASE20"/>
</dbReference>
<name>A0A8S1BZ75_9INSE</name>
<feature type="active site" description="Proton donor" evidence="8">
    <location>
        <position position="410"/>
    </location>
</feature>
<dbReference type="Pfam" id="PF00728">
    <property type="entry name" value="Glyco_hydro_20"/>
    <property type="match status" value="1"/>
</dbReference>
<dbReference type="PANTHER" id="PTHR22600">
    <property type="entry name" value="BETA-HEXOSAMINIDASE"/>
    <property type="match status" value="1"/>
</dbReference>
<dbReference type="Pfam" id="PF14845">
    <property type="entry name" value="Glycohydro_20b2"/>
    <property type="match status" value="1"/>
</dbReference>
<dbReference type="OrthoDB" id="428480at2759"/>
<dbReference type="AlphaFoldDB" id="A0A8S1BZ75"/>
<dbReference type="Proteomes" id="UP000494165">
    <property type="component" value="Unassembled WGS sequence"/>
</dbReference>
<reference evidence="11 12" key="1">
    <citation type="submission" date="2020-04" db="EMBL/GenBank/DDBJ databases">
        <authorList>
            <person name="Alioto T."/>
            <person name="Alioto T."/>
            <person name="Gomez Garrido J."/>
        </authorList>
    </citation>
    <scope>NUCLEOTIDE SEQUENCE [LARGE SCALE GENOMIC DNA]</scope>
</reference>
<sequence length="626" mass="69840">MIFYKISGSSREAVSFHAIRAIHMALKRFALLLIASAVFHFAASGAANGSPWVWWCHQGNCARTGRDEAVALIGSRFDSHDECSLLCSQSAGPLWPKPTGQVTLKNSLRLINANAITFISIQASLLEQMQNVFRETVNLMACDRPTSCPAQEEPTGDTLEVKITVEDPTIGHLEWGTDESYSLKMDSGTTEGGAVTAEIRAATVFGARHGLETLAQLMTKGGSDSGFFYLLSGAEIVNDKPAFTHRGISLDTARHFISLPAIKRTLDVMGRCKLNVLHLHLTDSHSFPLVSKAVPELSTWGAYSDAETYTLEQLAELSAYAMARGVRLIPELDAPAHAGQGWQWGPEKGMGELAVCVGQQPWRQLCIQPPCGQLNPANQNVYAILGQLYKEMLEAFAPHADTVFHMGGDEVFLECWKQANNVTDWLATQRTQRPLSDHDYMWAWQYFQAKALRELDQAYNQTNKKPPSVILWSSQLTEPESIASTLDPARYVIQTWVPANETLNQDLISRGYRIIVSIKDAWYLDHGFWGITKYANWKKVYEARVPKEALGGEVALWSELIDERSMDAILWPRSASLAERLWSNPSSSSGALRRLLRWTRTIYKYRAIQASAITPQWCEMHEAECD</sequence>
<keyword evidence="12" id="KW-1185">Reference proteome</keyword>
<feature type="domain" description="Beta-hexosaminidase eukaryotic type N-terminal" evidence="10">
    <location>
        <begin position="94"/>
        <end position="217"/>
    </location>
</feature>
<evidence type="ECO:0000256" key="2">
    <source>
        <dbReference type="ARBA" id="ARBA00006285"/>
    </source>
</evidence>
<keyword evidence="6 7" id="KW-0326">Glycosidase</keyword>
<dbReference type="EC" id="3.2.1.52" evidence="7"/>
<dbReference type="GO" id="GO:0005975">
    <property type="term" value="P:carbohydrate metabolic process"/>
    <property type="evidence" value="ECO:0007669"/>
    <property type="project" value="InterPro"/>
</dbReference>
<dbReference type="InterPro" id="IPR017853">
    <property type="entry name" value="GH"/>
</dbReference>
<dbReference type="FunFam" id="3.20.20.80:FF:000063">
    <property type="entry name" value="Beta-hexosaminidase"/>
    <property type="match status" value="1"/>
</dbReference>
<feature type="domain" description="Glycoside hydrolase family 20 catalytic" evidence="9">
    <location>
        <begin position="243"/>
        <end position="584"/>
    </location>
</feature>
<proteinExistence type="inferred from homology"/>
<accession>A0A8S1BZ75</accession>
<evidence type="ECO:0000256" key="4">
    <source>
        <dbReference type="ARBA" id="ARBA00022801"/>
    </source>
</evidence>
<dbReference type="PIRSF" id="PIRSF001093">
    <property type="entry name" value="B-hxosamndse_ab_euk"/>
    <property type="match status" value="1"/>
</dbReference>
<evidence type="ECO:0000256" key="8">
    <source>
        <dbReference type="PIRSR" id="PIRSR001093-1"/>
    </source>
</evidence>
<dbReference type="GO" id="GO:0030203">
    <property type="term" value="P:glycosaminoglycan metabolic process"/>
    <property type="evidence" value="ECO:0007669"/>
    <property type="project" value="TreeGrafter"/>
</dbReference>
<evidence type="ECO:0000313" key="12">
    <source>
        <dbReference type="Proteomes" id="UP000494165"/>
    </source>
</evidence>
<dbReference type="PANTHER" id="PTHR22600:SF42">
    <property type="entry name" value="BETA-N-ACETYLHEXOSAMINIDASE"/>
    <property type="match status" value="1"/>
</dbReference>
<dbReference type="GO" id="GO:0005886">
    <property type="term" value="C:plasma membrane"/>
    <property type="evidence" value="ECO:0007669"/>
    <property type="project" value="TreeGrafter"/>
</dbReference>
<comment type="caution">
    <text evidence="11">The sequence shown here is derived from an EMBL/GenBank/DDBJ whole genome shotgun (WGS) entry which is preliminary data.</text>
</comment>
<dbReference type="SUPFAM" id="SSF55545">
    <property type="entry name" value="beta-N-acetylhexosaminidase-like domain"/>
    <property type="match status" value="1"/>
</dbReference>
<dbReference type="GO" id="GO:0016231">
    <property type="term" value="F:beta-N-acetylglucosaminidase activity"/>
    <property type="evidence" value="ECO:0007669"/>
    <property type="project" value="TreeGrafter"/>
</dbReference>
<comment type="similarity">
    <text evidence="2 7">Belongs to the glycosyl hydrolase 20 family.</text>
</comment>
<evidence type="ECO:0000259" key="9">
    <source>
        <dbReference type="Pfam" id="PF00728"/>
    </source>
</evidence>
<dbReference type="InterPro" id="IPR029018">
    <property type="entry name" value="Hex-like_dom2"/>
</dbReference>
<comment type="catalytic activity">
    <reaction evidence="1 7">
        <text>Hydrolysis of terminal non-reducing N-acetyl-D-hexosamine residues in N-acetyl-beta-D-hexosaminides.</text>
        <dbReference type="EC" id="3.2.1.52"/>
    </reaction>
</comment>
<protein>
    <recommendedName>
        <fullName evidence="7">Beta-hexosaminidase</fullName>
        <ecNumber evidence="7">3.2.1.52</ecNumber>
    </recommendedName>
</protein>
<keyword evidence="5" id="KW-0325">Glycoprotein</keyword>
<dbReference type="InterPro" id="IPR015883">
    <property type="entry name" value="Glyco_hydro_20_cat"/>
</dbReference>
<evidence type="ECO:0000256" key="3">
    <source>
        <dbReference type="ARBA" id="ARBA00022729"/>
    </source>
</evidence>
<evidence type="ECO:0000256" key="5">
    <source>
        <dbReference type="ARBA" id="ARBA00023180"/>
    </source>
</evidence>
<dbReference type="Gene3D" id="3.20.20.80">
    <property type="entry name" value="Glycosidases"/>
    <property type="match status" value="1"/>
</dbReference>
<dbReference type="InterPro" id="IPR029019">
    <property type="entry name" value="HEX_eukaryotic_N"/>
</dbReference>
<dbReference type="InterPro" id="IPR025705">
    <property type="entry name" value="Beta_hexosaminidase_sua/sub"/>
</dbReference>
<evidence type="ECO:0000256" key="7">
    <source>
        <dbReference type="PIRNR" id="PIRNR001093"/>
    </source>
</evidence>
<evidence type="ECO:0000256" key="6">
    <source>
        <dbReference type="ARBA" id="ARBA00023295"/>
    </source>
</evidence>
<keyword evidence="4 7" id="KW-0378">Hydrolase</keyword>